<evidence type="ECO:0000313" key="2">
    <source>
        <dbReference type="EMBL" id="MCP2351957.1"/>
    </source>
</evidence>
<sequence>MTPLPQAQAVPGHGGPVRGASYEQPYEQPYEQVAEARLAPVVRISG</sequence>
<dbReference type="Proteomes" id="UP001320766">
    <property type="component" value="Unassembled WGS sequence"/>
</dbReference>
<keyword evidence="3" id="KW-1185">Reference proteome</keyword>
<evidence type="ECO:0000256" key="1">
    <source>
        <dbReference type="SAM" id="MobiDB-lite"/>
    </source>
</evidence>
<proteinExistence type="predicted"/>
<feature type="region of interest" description="Disordered" evidence="1">
    <location>
        <begin position="1"/>
        <end position="26"/>
    </location>
</feature>
<comment type="caution">
    <text evidence="2">The sequence shown here is derived from an EMBL/GenBank/DDBJ whole genome shotgun (WGS) entry which is preliminary data.</text>
</comment>
<gene>
    <name evidence="2" type="ORF">HD595_008079</name>
</gene>
<protein>
    <submittedName>
        <fullName evidence="2">Uncharacterized protein</fullName>
    </submittedName>
</protein>
<reference evidence="2 3" key="1">
    <citation type="submission" date="2022-06" db="EMBL/GenBank/DDBJ databases">
        <title>Sequencing the genomes of 1000 actinobacteria strains.</title>
        <authorList>
            <person name="Klenk H.-P."/>
        </authorList>
    </citation>
    <scope>NUCLEOTIDE SEQUENCE [LARGE SCALE GENOMIC DNA]</scope>
    <source>
        <strain evidence="2 3">DSM 44170</strain>
    </source>
</reference>
<dbReference type="EMBL" id="JAMZEC010000001">
    <property type="protein sequence ID" value="MCP2351957.1"/>
    <property type="molecule type" value="Genomic_DNA"/>
</dbReference>
<organism evidence="2 3">
    <name type="scientific">Nonomuraea roseoviolacea subsp. carminata</name>
    <dbReference type="NCBI Taxonomy" id="160689"/>
    <lineage>
        <taxon>Bacteria</taxon>
        <taxon>Bacillati</taxon>
        <taxon>Actinomycetota</taxon>
        <taxon>Actinomycetes</taxon>
        <taxon>Streptosporangiales</taxon>
        <taxon>Streptosporangiaceae</taxon>
        <taxon>Nonomuraea</taxon>
    </lineage>
</organism>
<evidence type="ECO:0000313" key="3">
    <source>
        <dbReference type="Proteomes" id="UP001320766"/>
    </source>
</evidence>
<name>A0ABT1KE56_9ACTN</name>
<dbReference type="RefSeq" id="WP_253778781.1">
    <property type="nucleotide sequence ID" value="NZ_BAAAVE010000011.1"/>
</dbReference>
<accession>A0ABT1KE56</accession>